<sequence>MLFDLHLHSRFSVDALTKPKTIVKVCKKNNWGFSLTDHNNMGAYKTKTPDNNIKKLAKEHKVFLIPGEEIKVLGQNKNIFGKQNCVGEVVVYFLNEPILPSTFFEIVDSVKEQDALLSCPHPFDWPRKNFKEFKNEWKKFDMMEIYNARAYYSGLNKNSEKFFEKISKEKKISALGVSDAHTPEEIGNGLTEINAKNEEEFRKEIKKGRTNVLARKKANVLNHLQTQLARNYLIKER</sequence>
<evidence type="ECO:0000259" key="1">
    <source>
        <dbReference type="SMART" id="SM00481"/>
    </source>
</evidence>
<dbReference type="PANTHER" id="PTHR42924:SF3">
    <property type="entry name" value="POLYMERASE_HISTIDINOL PHOSPHATASE N-TERMINAL DOMAIN-CONTAINING PROTEIN"/>
    <property type="match status" value="1"/>
</dbReference>
<dbReference type="PANTHER" id="PTHR42924">
    <property type="entry name" value="EXONUCLEASE"/>
    <property type="match status" value="1"/>
</dbReference>
<organism evidence="2 3">
    <name type="scientific">Candidatus Iainarchaeum sp</name>
    <dbReference type="NCBI Taxonomy" id="3101447"/>
    <lineage>
        <taxon>Archaea</taxon>
        <taxon>Candidatus Iainarchaeota</taxon>
        <taxon>Candidatus Iainarchaeia</taxon>
        <taxon>Candidatus Iainarchaeales</taxon>
        <taxon>Candidatus Iainarchaeaceae</taxon>
        <taxon>Candidatus Iainarchaeum</taxon>
    </lineage>
</organism>
<dbReference type="AlphaFoldDB" id="A0A7K4BYP4"/>
<dbReference type="GO" id="GO:0004534">
    <property type="term" value="F:5'-3' RNA exonuclease activity"/>
    <property type="evidence" value="ECO:0007669"/>
    <property type="project" value="TreeGrafter"/>
</dbReference>
<dbReference type="InterPro" id="IPR052018">
    <property type="entry name" value="PHP_domain"/>
</dbReference>
<dbReference type="InterPro" id="IPR016195">
    <property type="entry name" value="Pol/histidinol_Pase-like"/>
</dbReference>
<gene>
    <name evidence="2" type="ORF">GX950_00995</name>
</gene>
<dbReference type="CDD" id="cd07432">
    <property type="entry name" value="PHP_HisPPase"/>
    <property type="match status" value="1"/>
</dbReference>
<comment type="caution">
    <text evidence="2">The sequence shown here is derived from an EMBL/GenBank/DDBJ whole genome shotgun (WGS) entry which is preliminary data.</text>
</comment>
<accession>A0A7K4BYP4</accession>
<dbReference type="SUPFAM" id="SSF89550">
    <property type="entry name" value="PHP domain-like"/>
    <property type="match status" value="1"/>
</dbReference>
<name>A0A7K4BYP4_9ARCH</name>
<protein>
    <submittedName>
        <fullName evidence="2">PHP domain-containing protein</fullName>
    </submittedName>
</protein>
<evidence type="ECO:0000313" key="3">
    <source>
        <dbReference type="Proteomes" id="UP000526302"/>
    </source>
</evidence>
<dbReference type="InterPro" id="IPR004013">
    <property type="entry name" value="PHP_dom"/>
</dbReference>
<dbReference type="Pfam" id="PF13263">
    <property type="entry name" value="PHP_C"/>
    <property type="match status" value="1"/>
</dbReference>
<dbReference type="SMART" id="SM00481">
    <property type="entry name" value="POLIIIAc"/>
    <property type="match status" value="1"/>
</dbReference>
<dbReference type="InterPro" id="IPR003141">
    <property type="entry name" value="Pol/His_phosphatase_N"/>
</dbReference>
<dbReference type="EMBL" id="JAAZKV010000007">
    <property type="protein sequence ID" value="NMA44376.1"/>
    <property type="molecule type" value="Genomic_DNA"/>
</dbReference>
<dbReference type="Pfam" id="PF02811">
    <property type="entry name" value="PHP"/>
    <property type="match status" value="1"/>
</dbReference>
<proteinExistence type="predicted"/>
<dbReference type="GO" id="GO:0035312">
    <property type="term" value="F:5'-3' DNA exonuclease activity"/>
    <property type="evidence" value="ECO:0007669"/>
    <property type="project" value="TreeGrafter"/>
</dbReference>
<evidence type="ECO:0000313" key="2">
    <source>
        <dbReference type="EMBL" id="NMA44376.1"/>
    </source>
</evidence>
<dbReference type="Proteomes" id="UP000526302">
    <property type="component" value="Unassembled WGS sequence"/>
</dbReference>
<feature type="domain" description="Polymerase/histidinol phosphatase N-terminal" evidence="1">
    <location>
        <begin position="3"/>
        <end position="74"/>
    </location>
</feature>
<reference evidence="2 3" key="1">
    <citation type="journal article" date="2020" name="Biotechnol. Biofuels">
        <title>New insights from the biogas microbiome by comprehensive genome-resolved metagenomics of nearly 1600 species originating from multiple anaerobic digesters.</title>
        <authorList>
            <person name="Campanaro S."/>
            <person name="Treu L."/>
            <person name="Rodriguez-R L.M."/>
            <person name="Kovalovszki A."/>
            <person name="Ziels R.M."/>
            <person name="Maus I."/>
            <person name="Zhu X."/>
            <person name="Kougias P.G."/>
            <person name="Basile A."/>
            <person name="Luo G."/>
            <person name="Schluter A."/>
            <person name="Konstantinidis K.T."/>
            <person name="Angelidaki I."/>
        </authorList>
    </citation>
    <scope>NUCLEOTIDE SEQUENCE [LARGE SCALE GENOMIC DNA]</scope>
    <source>
        <strain evidence="2">AS22ysBPME_79</strain>
    </source>
</reference>
<dbReference type="Gene3D" id="3.20.20.140">
    <property type="entry name" value="Metal-dependent hydrolases"/>
    <property type="match status" value="1"/>
</dbReference>